<proteinExistence type="predicted"/>
<feature type="region of interest" description="Disordered" evidence="1">
    <location>
        <begin position="57"/>
        <end position="108"/>
    </location>
</feature>
<keyword evidence="3" id="KW-1185">Reference proteome</keyword>
<evidence type="ECO:0000313" key="3">
    <source>
        <dbReference type="Proteomes" id="UP000815325"/>
    </source>
</evidence>
<dbReference type="Proteomes" id="UP000815325">
    <property type="component" value="Unassembled WGS sequence"/>
</dbReference>
<comment type="caution">
    <text evidence="2">The sequence shown here is derived from an EMBL/GenBank/DDBJ whole genome shotgun (WGS) entry which is preliminary data.</text>
</comment>
<accession>A0ABQ7GL67</accession>
<gene>
    <name evidence="2" type="ORF">DUNSADRAFT_7520</name>
</gene>
<protein>
    <submittedName>
        <fullName evidence="2">Uncharacterized protein</fullName>
    </submittedName>
</protein>
<sequence length="336" mass="35532">MTHPLQLRNAWPRDFAAIIVERCTRDRKPGHPHRLSQLSPDRLALLAWSAGRLLGVEPPLLGTPTPASTSSDVNAGRDTSSSAPSGSGSPDSGSTQQQHESEVPSSVAQGHDLAGMARVLSNWGTNWGKDAKKTKRGFKQLTWSTKRLEHTSTEQLGILAYGLALLEPRASAEGVQRIVEAAVERTQQVVFSGFTRADCVRLATACAATGVRHPALFASLAAAALLSLKHWPAQDAGAMAASFGAARIKHEVHRHAPPCPLASLAAAAAALPSLKYLAAQDAGIMAASFGAARIKHDVCARVLKVCLSLCVPRRAQPRACATSPALHPLLLLLCHP</sequence>
<dbReference type="EMBL" id="MU069709">
    <property type="protein sequence ID" value="KAF5835354.1"/>
    <property type="molecule type" value="Genomic_DNA"/>
</dbReference>
<organism evidence="2 3">
    <name type="scientific">Dunaliella salina</name>
    <name type="common">Green alga</name>
    <name type="synonym">Protococcus salinus</name>
    <dbReference type="NCBI Taxonomy" id="3046"/>
    <lineage>
        <taxon>Eukaryota</taxon>
        <taxon>Viridiplantae</taxon>
        <taxon>Chlorophyta</taxon>
        <taxon>core chlorophytes</taxon>
        <taxon>Chlorophyceae</taxon>
        <taxon>CS clade</taxon>
        <taxon>Chlamydomonadales</taxon>
        <taxon>Dunaliellaceae</taxon>
        <taxon>Dunaliella</taxon>
    </lineage>
</organism>
<reference evidence="2" key="1">
    <citation type="submission" date="2017-08" db="EMBL/GenBank/DDBJ databases">
        <authorList>
            <person name="Polle J.E."/>
            <person name="Barry K."/>
            <person name="Cushman J."/>
            <person name="Schmutz J."/>
            <person name="Tran D."/>
            <person name="Hathwaick L.T."/>
            <person name="Yim W.C."/>
            <person name="Jenkins J."/>
            <person name="Mckie-Krisberg Z.M."/>
            <person name="Prochnik S."/>
            <person name="Lindquist E."/>
            <person name="Dockter R.B."/>
            <person name="Adam C."/>
            <person name="Molina H."/>
            <person name="Bunkerborg J."/>
            <person name="Jin E."/>
            <person name="Buchheim M."/>
            <person name="Magnuson J."/>
        </authorList>
    </citation>
    <scope>NUCLEOTIDE SEQUENCE</scope>
    <source>
        <strain evidence="2">CCAP 19/18</strain>
    </source>
</reference>
<name>A0ABQ7GL67_DUNSA</name>
<evidence type="ECO:0000256" key="1">
    <source>
        <dbReference type="SAM" id="MobiDB-lite"/>
    </source>
</evidence>
<evidence type="ECO:0000313" key="2">
    <source>
        <dbReference type="EMBL" id="KAF5835354.1"/>
    </source>
</evidence>
<feature type="compositionally biased region" description="Low complexity" evidence="1">
    <location>
        <begin position="78"/>
        <end position="95"/>
    </location>
</feature>